<evidence type="ECO:0000313" key="3">
    <source>
        <dbReference type="EMBL" id="CAF3755922.1"/>
    </source>
</evidence>
<dbReference type="Proteomes" id="UP000663860">
    <property type="component" value="Unassembled WGS sequence"/>
</dbReference>
<keyword evidence="1" id="KW-1133">Transmembrane helix</keyword>
<gene>
    <name evidence="2" type="ORF">IZO911_LOCUS6844</name>
    <name evidence="3" type="ORF">KXQ929_LOCUS14513</name>
</gene>
<name>A0A813SN99_9BILA</name>
<feature type="transmembrane region" description="Helical" evidence="1">
    <location>
        <begin position="41"/>
        <end position="61"/>
    </location>
</feature>
<dbReference type="EMBL" id="CAJNOE010000043">
    <property type="protein sequence ID" value="CAF0799376.1"/>
    <property type="molecule type" value="Genomic_DNA"/>
</dbReference>
<organism evidence="2 4">
    <name type="scientific">Adineta steineri</name>
    <dbReference type="NCBI Taxonomy" id="433720"/>
    <lineage>
        <taxon>Eukaryota</taxon>
        <taxon>Metazoa</taxon>
        <taxon>Spiralia</taxon>
        <taxon>Gnathifera</taxon>
        <taxon>Rotifera</taxon>
        <taxon>Eurotatoria</taxon>
        <taxon>Bdelloidea</taxon>
        <taxon>Adinetida</taxon>
        <taxon>Adinetidae</taxon>
        <taxon>Adineta</taxon>
    </lineage>
</organism>
<evidence type="ECO:0000256" key="1">
    <source>
        <dbReference type="SAM" id="Phobius"/>
    </source>
</evidence>
<dbReference type="Proteomes" id="UP000663868">
    <property type="component" value="Unassembled WGS sequence"/>
</dbReference>
<keyword evidence="1" id="KW-0812">Transmembrane</keyword>
<dbReference type="AlphaFoldDB" id="A0A813SN99"/>
<protein>
    <submittedName>
        <fullName evidence="2">Uncharacterized protein</fullName>
    </submittedName>
</protein>
<sequence length="120" mass="14229">MILKDSDNYSKDHNEIPYSLFNKNRSDEISSSKSIYTTWQLIMFIFMLLILVSLFGFCLCYQRFLLNYMFDFCSKTKSNNNNNNNIDQHTIIYQRTPSSNSVSSTFLTVPQFTQHPYYNQ</sequence>
<comment type="caution">
    <text evidence="2">The sequence shown here is derived from an EMBL/GenBank/DDBJ whole genome shotgun (WGS) entry which is preliminary data.</text>
</comment>
<reference evidence="2" key="1">
    <citation type="submission" date="2021-02" db="EMBL/GenBank/DDBJ databases">
        <authorList>
            <person name="Nowell W R."/>
        </authorList>
    </citation>
    <scope>NUCLEOTIDE SEQUENCE</scope>
</reference>
<dbReference type="EMBL" id="CAJOBB010000809">
    <property type="protein sequence ID" value="CAF3755922.1"/>
    <property type="molecule type" value="Genomic_DNA"/>
</dbReference>
<evidence type="ECO:0000313" key="4">
    <source>
        <dbReference type="Proteomes" id="UP000663860"/>
    </source>
</evidence>
<proteinExistence type="predicted"/>
<keyword evidence="1" id="KW-0472">Membrane</keyword>
<evidence type="ECO:0000313" key="2">
    <source>
        <dbReference type="EMBL" id="CAF0799376.1"/>
    </source>
</evidence>
<accession>A0A813SN99</accession>